<evidence type="ECO:0008006" key="5">
    <source>
        <dbReference type="Google" id="ProtNLM"/>
    </source>
</evidence>
<name>A0ABQ8Y399_9EUKA</name>
<evidence type="ECO:0000256" key="2">
    <source>
        <dbReference type="SAM" id="MobiDB-lite"/>
    </source>
</evidence>
<dbReference type="EMBL" id="JAOAOG010000231">
    <property type="protein sequence ID" value="KAJ6239094.1"/>
    <property type="molecule type" value="Genomic_DNA"/>
</dbReference>
<proteinExistence type="predicted"/>
<keyword evidence="4" id="KW-1185">Reference proteome</keyword>
<protein>
    <recommendedName>
        <fullName evidence="5">Monopolin complex subunit Csm1/Pcs1 C-terminal domain-containing protein</fullName>
    </recommendedName>
</protein>
<feature type="compositionally biased region" description="Basic and acidic residues" evidence="2">
    <location>
        <begin position="85"/>
        <end position="100"/>
    </location>
</feature>
<feature type="compositionally biased region" description="Basic and acidic residues" evidence="2">
    <location>
        <begin position="110"/>
        <end position="122"/>
    </location>
</feature>
<evidence type="ECO:0000313" key="4">
    <source>
        <dbReference type="Proteomes" id="UP001150062"/>
    </source>
</evidence>
<evidence type="ECO:0000256" key="1">
    <source>
        <dbReference type="SAM" id="Coils"/>
    </source>
</evidence>
<organism evidence="3 4">
    <name type="scientific">Anaeramoeba flamelloides</name>
    <dbReference type="NCBI Taxonomy" id="1746091"/>
    <lineage>
        <taxon>Eukaryota</taxon>
        <taxon>Metamonada</taxon>
        <taxon>Anaeramoebidae</taxon>
        <taxon>Anaeramoeba</taxon>
    </lineage>
</organism>
<reference evidence="3" key="1">
    <citation type="submission" date="2022-08" db="EMBL/GenBank/DDBJ databases">
        <title>Novel sulfate-reducing endosymbionts in the free-living metamonad Anaeramoeba.</title>
        <authorList>
            <person name="Jerlstrom-Hultqvist J."/>
            <person name="Cepicka I."/>
            <person name="Gallot-Lavallee L."/>
            <person name="Salas-Leiva D."/>
            <person name="Curtis B.A."/>
            <person name="Zahonova K."/>
            <person name="Pipaliya S."/>
            <person name="Dacks J."/>
            <person name="Roger A.J."/>
        </authorList>
    </citation>
    <scope>NUCLEOTIDE SEQUENCE</scope>
    <source>
        <strain evidence="3">Schooner1</strain>
    </source>
</reference>
<feature type="compositionally biased region" description="Basic and acidic residues" evidence="2">
    <location>
        <begin position="148"/>
        <end position="169"/>
    </location>
</feature>
<comment type="caution">
    <text evidence="3">The sequence shown here is derived from an EMBL/GenBank/DDBJ whole genome shotgun (WGS) entry which is preliminary data.</text>
</comment>
<dbReference type="Proteomes" id="UP001150062">
    <property type="component" value="Unassembled WGS sequence"/>
</dbReference>
<sequence length="462" mass="54856">MDTLVTQNFEKENSQDNTFLNVRKRQPQKIQTIKQKKKRFLKDQNSIQNNSPLKETKNQIIKEGQTFLDQRIHVSSKKTIPTNQEKIKQKETFKTEREIETETETETETEIEKNTSGERLPDQKGIGNRPACIKRKEEINDHQQSNNQKEEQKKEKINQEERGIEKEQENFNEEPNSTDNENLGENENENKSNEDLNLKLDYQDLDLEMLGKYQKLRKKFEDYKSTKTKEERQLEKYQKVVEKENQSVYQEILDLRATNQRLQKKLFDPNLNSIEKENKKYLELKKESQKQIKALQNKQKQEILRTKNESRAVEQQIRTIENQIHQMEQNKKDYMEQKQLFATQEKSLFESLEKYTELNSFLQLFSGMETETLGNGSFLCTCSSADKDDPKTIHFKLSYDFDDENENQLNLIFDPIKIDFKSQESRKKIPDYLCEPISFNISEAPKFLKTMLNFIHGNSDED</sequence>
<keyword evidence="1" id="KW-0175">Coiled coil</keyword>
<feature type="region of interest" description="Disordered" evidence="2">
    <location>
        <begin position="35"/>
        <end position="54"/>
    </location>
</feature>
<feature type="coiled-coil region" evidence="1">
    <location>
        <begin position="213"/>
        <end position="337"/>
    </location>
</feature>
<evidence type="ECO:0000313" key="3">
    <source>
        <dbReference type="EMBL" id="KAJ6239094.1"/>
    </source>
</evidence>
<feature type="region of interest" description="Disordered" evidence="2">
    <location>
        <begin position="76"/>
        <end position="196"/>
    </location>
</feature>
<accession>A0ABQ8Y399</accession>
<gene>
    <name evidence="3" type="ORF">M0813_25678</name>
</gene>
<feature type="compositionally biased region" description="Polar residues" evidence="2">
    <location>
        <begin position="43"/>
        <end position="53"/>
    </location>
</feature>